<sequence>MRKFCKYKTTYVLTRELSPTAKSFPYGHNLVSSAKANLQIDIAINKINHLPIRYI</sequence>
<name>A0A653A488_UNCDX</name>
<reference evidence="1" key="1">
    <citation type="submission" date="2018-07" db="EMBL/GenBank/DDBJ databases">
        <authorList>
            <consortium name="Genoscope - CEA"/>
            <person name="William W."/>
        </authorList>
    </citation>
    <scope>NUCLEOTIDE SEQUENCE</scope>
    <source>
        <strain evidence="1">IK1</strain>
    </source>
</reference>
<organism evidence="1">
    <name type="scientific">Uncultured Desulfatiglans sp</name>
    <dbReference type="NCBI Taxonomy" id="1748965"/>
    <lineage>
        <taxon>Bacteria</taxon>
        <taxon>Pseudomonadati</taxon>
        <taxon>Thermodesulfobacteriota</taxon>
        <taxon>Desulfobacteria</taxon>
        <taxon>Desulfatiglandales</taxon>
        <taxon>Desulfatiglandaceae</taxon>
        <taxon>Desulfatiglans</taxon>
        <taxon>environmental samples</taxon>
    </lineage>
</organism>
<dbReference type="EMBL" id="UPXX01000013">
    <property type="protein sequence ID" value="VBB42472.1"/>
    <property type="molecule type" value="Genomic_DNA"/>
</dbReference>
<protein>
    <submittedName>
        <fullName evidence="1">Uncharacterized protein</fullName>
    </submittedName>
</protein>
<gene>
    <name evidence="1" type="ORF">TRIP_B200612</name>
</gene>
<dbReference type="AlphaFoldDB" id="A0A653A488"/>
<accession>A0A653A488</accession>
<proteinExistence type="predicted"/>
<evidence type="ECO:0000313" key="1">
    <source>
        <dbReference type="EMBL" id="VBB42472.1"/>
    </source>
</evidence>